<name>A0A3M7Q184_BRAPC</name>
<dbReference type="EMBL" id="REGN01007932">
    <property type="protein sequence ID" value="RNA04889.1"/>
    <property type="molecule type" value="Genomic_DNA"/>
</dbReference>
<comment type="caution">
    <text evidence="1">The sequence shown here is derived from an EMBL/GenBank/DDBJ whole genome shotgun (WGS) entry which is preliminary data.</text>
</comment>
<gene>
    <name evidence="1" type="ORF">BpHYR1_046010</name>
</gene>
<evidence type="ECO:0000313" key="2">
    <source>
        <dbReference type="Proteomes" id="UP000276133"/>
    </source>
</evidence>
<protein>
    <submittedName>
        <fullName evidence="1">Uncharacterized protein</fullName>
    </submittedName>
</protein>
<organism evidence="1 2">
    <name type="scientific">Brachionus plicatilis</name>
    <name type="common">Marine rotifer</name>
    <name type="synonym">Brachionus muelleri</name>
    <dbReference type="NCBI Taxonomy" id="10195"/>
    <lineage>
        <taxon>Eukaryota</taxon>
        <taxon>Metazoa</taxon>
        <taxon>Spiralia</taxon>
        <taxon>Gnathifera</taxon>
        <taxon>Rotifera</taxon>
        <taxon>Eurotatoria</taxon>
        <taxon>Monogononta</taxon>
        <taxon>Pseudotrocha</taxon>
        <taxon>Ploima</taxon>
        <taxon>Brachionidae</taxon>
        <taxon>Brachionus</taxon>
    </lineage>
</organism>
<proteinExistence type="predicted"/>
<reference evidence="1 2" key="1">
    <citation type="journal article" date="2018" name="Sci. Rep.">
        <title>Genomic signatures of local adaptation to the degree of environmental predictability in rotifers.</title>
        <authorList>
            <person name="Franch-Gras L."/>
            <person name="Hahn C."/>
            <person name="Garcia-Roger E.M."/>
            <person name="Carmona M.J."/>
            <person name="Serra M."/>
            <person name="Gomez A."/>
        </authorList>
    </citation>
    <scope>NUCLEOTIDE SEQUENCE [LARGE SCALE GENOMIC DNA]</scope>
    <source>
        <strain evidence="1">HYR1</strain>
    </source>
</reference>
<evidence type="ECO:0000313" key="1">
    <source>
        <dbReference type="EMBL" id="RNA04889.1"/>
    </source>
</evidence>
<accession>A0A3M7Q184</accession>
<sequence length="90" mass="10561">MIQSVRYFFLTTNFTYFNPSLDFIFILGKLKAKNLRKAFLITKYSLITDHILDMTITCPTNWTIVIRVLSIRGLLRNYVSIAHNIMDNIN</sequence>
<keyword evidence="2" id="KW-1185">Reference proteome</keyword>
<dbReference type="Proteomes" id="UP000276133">
    <property type="component" value="Unassembled WGS sequence"/>
</dbReference>
<dbReference type="AlphaFoldDB" id="A0A3M7Q184"/>